<dbReference type="CDD" id="cd07034">
    <property type="entry name" value="TPP_PYR_PFOR_IOR-alpha_like"/>
    <property type="match status" value="1"/>
</dbReference>
<dbReference type="Pfam" id="PF01855">
    <property type="entry name" value="POR_N"/>
    <property type="match status" value="1"/>
</dbReference>
<name>T1ASY7_9ZZZZ</name>
<reference evidence="4" key="2">
    <citation type="journal article" date="2014" name="ISME J.">
        <title>Microbial stratification in low pH oxic and suboxic macroscopic growths along an acid mine drainage.</title>
        <authorList>
            <person name="Mendez-Garcia C."/>
            <person name="Mesa V."/>
            <person name="Sprenger R.R."/>
            <person name="Richter M."/>
            <person name="Diez M.S."/>
            <person name="Solano J."/>
            <person name="Bargiela R."/>
            <person name="Golyshina O.V."/>
            <person name="Manteca A."/>
            <person name="Ramos J.L."/>
            <person name="Gallego J.R."/>
            <person name="Llorente I."/>
            <person name="Martins Dos Santos V.A."/>
            <person name="Jensen O.N."/>
            <person name="Pelaez A.I."/>
            <person name="Sanchez J."/>
            <person name="Ferrer M."/>
        </authorList>
    </citation>
    <scope>NUCLEOTIDE SEQUENCE</scope>
</reference>
<dbReference type="SUPFAM" id="SSF52518">
    <property type="entry name" value="Thiamin diphosphate-binding fold (THDP-binding)"/>
    <property type="match status" value="1"/>
</dbReference>
<dbReference type="InterPro" id="IPR029061">
    <property type="entry name" value="THDP-binding"/>
</dbReference>
<dbReference type="AlphaFoldDB" id="T1ASY7"/>
<evidence type="ECO:0000313" key="4">
    <source>
        <dbReference type="EMBL" id="EQD59643.1"/>
    </source>
</evidence>
<dbReference type="InterPro" id="IPR002880">
    <property type="entry name" value="Pyrv_Fd/Flavodoxin_OxRdtase_N"/>
</dbReference>
<dbReference type="GO" id="GO:0016491">
    <property type="term" value="F:oxidoreductase activity"/>
    <property type="evidence" value="ECO:0007669"/>
    <property type="project" value="UniProtKB-KW"/>
</dbReference>
<dbReference type="SUPFAM" id="SSF52922">
    <property type="entry name" value="TK C-terminal domain-like"/>
    <property type="match status" value="1"/>
</dbReference>
<dbReference type="Pfam" id="PF17147">
    <property type="entry name" value="PFOR_II"/>
    <property type="match status" value="1"/>
</dbReference>
<dbReference type="InterPro" id="IPR050722">
    <property type="entry name" value="Pyruvate:ferred/Flavod_OxRd"/>
</dbReference>
<reference evidence="4" key="1">
    <citation type="submission" date="2013-08" db="EMBL/GenBank/DDBJ databases">
        <authorList>
            <person name="Mendez C."/>
            <person name="Richter M."/>
            <person name="Ferrer M."/>
            <person name="Sanchez J."/>
        </authorList>
    </citation>
    <scope>NUCLEOTIDE SEQUENCE</scope>
</reference>
<dbReference type="Gene3D" id="3.40.50.970">
    <property type="match status" value="1"/>
</dbReference>
<protein>
    <submittedName>
        <fullName evidence="4">Pyruvate flavodoxin/ferredoxin oxidoreductase domain-containing protein</fullName>
    </submittedName>
</protein>
<feature type="domain" description="Pyruvate:ferredoxin oxidoreductase core" evidence="3">
    <location>
        <begin position="192"/>
        <end position="285"/>
    </location>
</feature>
<dbReference type="InterPro" id="IPR009014">
    <property type="entry name" value="Transketo_C/PFOR_II"/>
</dbReference>
<dbReference type="FunFam" id="3.40.50.920:FF:000009">
    <property type="entry name" value="2-oxoglutarate ferredoxin oxidoreductase subunit alpha"/>
    <property type="match status" value="1"/>
</dbReference>
<dbReference type="PANTHER" id="PTHR32154">
    <property type="entry name" value="PYRUVATE-FLAVODOXIN OXIDOREDUCTASE-RELATED"/>
    <property type="match status" value="1"/>
</dbReference>
<sequence>MSEGISWAGMNEVPVLISYYMRGAPATGLPTRSGQADLKFALNAGHGEFPRMVIASGSHKEIIGDAILALNIAERYQTPTIHIIEKTLANAYSIVDVGELGLDTAKIERGKLEKDLSDYKRFKISEDGISPRAFLGQTRVFYTGDEHNAYGHIDESVTNRTDMYKKRLKKLETADNEIPQELRLKQFGDPAADAVILTWGSPSGVIEDTIEDLKKSGISIFAIQVKMFNPYPKALMQKLLAGKKQIIAIENNYNAQGAEVLTEKTGIMPTNYILKLNGRPIMREEFIDAMKAVLQKGEKTVILNGGA</sequence>
<feature type="domain" description="Pyruvate flavodoxin/ferredoxin oxidoreductase pyrimidine binding" evidence="2">
    <location>
        <begin position="1"/>
        <end position="165"/>
    </location>
</feature>
<organism evidence="4">
    <name type="scientific">mine drainage metagenome</name>
    <dbReference type="NCBI Taxonomy" id="410659"/>
    <lineage>
        <taxon>unclassified sequences</taxon>
        <taxon>metagenomes</taxon>
        <taxon>ecological metagenomes</taxon>
    </lineage>
</organism>
<proteinExistence type="predicted"/>
<gene>
    <name evidence="4" type="ORF">B2A_03879</name>
</gene>
<dbReference type="InterPro" id="IPR033412">
    <property type="entry name" value="PFOR_II"/>
</dbReference>
<evidence type="ECO:0000259" key="3">
    <source>
        <dbReference type="Pfam" id="PF17147"/>
    </source>
</evidence>
<accession>T1ASY7</accession>
<dbReference type="PANTHER" id="PTHR32154:SF16">
    <property type="entry name" value="PYRUVATE FLAVODOXIN_FERREDOXIN OXIDOREDUCTASE DOMAIN PROTEIN"/>
    <property type="match status" value="1"/>
</dbReference>
<comment type="caution">
    <text evidence="4">The sequence shown here is derived from an EMBL/GenBank/DDBJ whole genome shotgun (WGS) entry which is preliminary data.</text>
</comment>
<keyword evidence="4" id="KW-0670">Pyruvate</keyword>
<dbReference type="GO" id="GO:0006979">
    <property type="term" value="P:response to oxidative stress"/>
    <property type="evidence" value="ECO:0007669"/>
    <property type="project" value="TreeGrafter"/>
</dbReference>
<dbReference type="EMBL" id="AUZZ01002583">
    <property type="protein sequence ID" value="EQD59643.1"/>
    <property type="molecule type" value="Genomic_DNA"/>
</dbReference>
<keyword evidence="1" id="KW-0560">Oxidoreductase</keyword>
<evidence type="ECO:0000256" key="1">
    <source>
        <dbReference type="ARBA" id="ARBA00023002"/>
    </source>
</evidence>
<evidence type="ECO:0000259" key="2">
    <source>
        <dbReference type="Pfam" id="PF01855"/>
    </source>
</evidence>
<dbReference type="Gene3D" id="3.40.50.920">
    <property type="match status" value="1"/>
</dbReference>